<proteinExistence type="predicted"/>
<reference evidence="1 2" key="1">
    <citation type="submission" date="2021-06" db="EMBL/GenBank/DDBJ databases">
        <title>Caerostris extrusa draft genome.</title>
        <authorList>
            <person name="Kono N."/>
            <person name="Arakawa K."/>
        </authorList>
    </citation>
    <scope>NUCLEOTIDE SEQUENCE [LARGE SCALE GENOMIC DNA]</scope>
</reference>
<accession>A0AAV4MMC1</accession>
<dbReference type="EMBL" id="BPLR01019863">
    <property type="protein sequence ID" value="GIX72626.1"/>
    <property type="molecule type" value="Genomic_DNA"/>
</dbReference>
<organism evidence="1 2">
    <name type="scientific">Caerostris extrusa</name>
    <name type="common">Bark spider</name>
    <name type="synonym">Caerostris bankana</name>
    <dbReference type="NCBI Taxonomy" id="172846"/>
    <lineage>
        <taxon>Eukaryota</taxon>
        <taxon>Metazoa</taxon>
        <taxon>Ecdysozoa</taxon>
        <taxon>Arthropoda</taxon>
        <taxon>Chelicerata</taxon>
        <taxon>Arachnida</taxon>
        <taxon>Araneae</taxon>
        <taxon>Araneomorphae</taxon>
        <taxon>Entelegynae</taxon>
        <taxon>Araneoidea</taxon>
        <taxon>Araneidae</taxon>
        <taxon>Caerostris</taxon>
    </lineage>
</organism>
<name>A0AAV4MMC1_CAEEX</name>
<gene>
    <name evidence="1" type="ORF">CEXT_393781</name>
</gene>
<dbReference type="Proteomes" id="UP001054945">
    <property type="component" value="Unassembled WGS sequence"/>
</dbReference>
<evidence type="ECO:0000313" key="1">
    <source>
        <dbReference type="EMBL" id="GIX72626.1"/>
    </source>
</evidence>
<comment type="caution">
    <text evidence="1">The sequence shown here is derived from an EMBL/GenBank/DDBJ whole genome shotgun (WGS) entry which is preliminary data.</text>
</comment>
<protein>
    <submittedName>
        <fullName evidence="1">Uncharacterized protein</fullName>
    </submittedName>
</protein>
<evidence type="ECO:0000313" key="2">
    <source>
        <dbReference type="Proteomes" id="UP001054945"/>
    </source>
</evidence>
<sequence>MSEIKCDMRQDDVCIEMKPFVLKPARRTQRRTRNSVNKDSYCQSNYLNFKDYRNIHCNDQWIPNTPQITKKKYHKKKKNEHISLKLTIKMDPYNP</sequence>
<dbReference type="AlphaFoldDB" id="A0AAV4MMC1"/>
<keyword evidence="2" id="KW-1185">Reference proteome</keyword>